<evidence type="ECO:0000256" key="2">
    <source>
        <dbReference type="ARBA" id="ARBA00008066"/>
    </source>
</evidence>
<dbReference type="GO" id="GO:0005774">
    <property type="term" value="C:vacuolar membrane"/>
    <property type="evidence" value="ECO:0007669"/>
    <property type="project" value="TreeGrafter"/>
</dbReference>
<proteinExistence type="inferred from homology"/>
<evidence type="ECO:0000313" key="10">
    <source>
        <dbReference type="EMBL" id="KDQ30624.1"/>
    </source>
</evidence>
<dbReference type="PANTHER" id="PTHR22950:SF692">
    <property type="entry name" value="TRANSMEMBRANE AMINO ACID TRANSPORTER FAMILY PROTEIN"/>
    <property type="match status" value="1"/>
</dbReference>
<feature type="transmembrane region" description="Helical" evidence="8">
    <location>
        <begin position="226"/>
        <end position="248"/>
    </location>
</feature>
<comment type="subcellular location">
    <subcellularLocation>
        <location evidence="1">Membrane</location>
        <topology evidence="1">Multi-pass membrane protein</topology>
    </subcellularLocation>
</comment>
<keyword evidence="6 8" id="KW-1133">Transmembrane helix</keyword>
<feature type="domain" description="Amino acid transporter transmembrane" evidence="9">
    <location>
        <begin position="192"/>
        <end position="588"/>
    </location>
</feature>
<evidence type="ECO:0000256" key="3">
    <source>
        <dbReference type="ARBA" id="ARBA00022448"/>
    </source>
</evidence>
<feature type="transmembrane region" description="Helical" evidence="8">
    <location>
        <begin position="538"/>
        <end position="556"/>
    </location>
</feature>
<dbReference type="OrthoDB" id="655540at2759"/>
<dbReference type="InParanoid" id="A0A067NRQ8"/>
<evidence type="ECO:0000256" key="4">
    <source>
        <dbReference type="ARBA" id="ARBA00022692"/>
    </source>
</evidence>
<gene>
    <name evidence="10" type="ORF">PLEOSDRAFT_1074924</name>
</gene>
<feature type="transmembrane region" description="Helical" evidence="8">
    <location>
        <begin position="451"/>
        <end position="471"/>
    </location>
</feature>
<evidence type="ECO:0000256" key="1">
    <source>
        <dbReference type="ARBA" id="ARBA00004141"/>
    </source>
</evidence>
<accession>A0A067NRQ8</accession>
<evidence type="ECO:0000259" key="9">
    <source>
        <dbReference type="Pfam" id="PF01490"/>
    </source>
</evidence>
<dbReference type="InterPro" id="IPR013057">
    <property type="entry name" value="AA_transpt_TM"/>
</dbReference>
<keyword evidence="4 8" id="KW-0812">Transmembrane</keyword>
<feature type="transmembrane region" description="Helical" evidence="8">
    <location>
        <begin position="408"/>
        <end position="431"/>
    </location>
</feature>
<protein>
    <recommendedName>
        <fullName evidence="9">Amino acid transporter transmembrane domain-containing protein</fullName>
    </recommendedName>
</protein>
<feature type="transmembrane region" description="Helical" evidence="8">
    <location>
        <begin position="568"/>
        <end position="590"/>
    </location>
</feature>
<dbReference type="Proteomes" id="UP000027073">
    <property type="component" value="Unassembled WGS sequence"/>
</dbReference>
<dbReference type="EMBL" id="KL198006">
    <property type="protein sequence ID" value="KDQ30624.1"/>
    <property type="molecule type" value="Genomic_DNA"/>
</dbReference>
<evidence type="ECO:0000256" key="7">
    <source>
        <dbReference type="ARBA" id="ARBA00023136"/>
    </source>
</evidence>
<reference evidence="11" key="1">
    <citation type="journal article" date="2014" name="Proc. Natl. Acad. Sci. U.S.A.">
        <title>Extensive sampling of basidiomycete genomes demonstrates inadequacy of the white-rot/brown-rot paradigm for wood decay fungi.</title>
        <authorList>
            <person name="Riley R."/>
            <person name="Salamov A.A."/>
            <person name="Brown D.W."/>
            <person name="Nagy L.G."/>
            <person name="Floudas D."/>
            <person name="Held B.W."/>
            <person name="Levasseur A."/>
            <person name="Lombard V."/>
            <person name="Morin E."/>
            <person name="Otillar R."/>
            <person name="Lindquist E.A."/>
            <person name="Sun H."/>
            <person name="LaButti K.M."/>
            <person name="Schmutz J."/>
            <person name="Jabbour D."/>
            <person name="Luo H."/>
            <person name="Baker S.E."/>
            <person name="Pisabarro A.G."/>
            <person name="Walton J.D."/>
            <person name="Blanchette R.A."/>
            <person name="Henrissat B."/>
            <person name="Martin F."/>
            <person name="Cullen D."/>
            <person name="Hibbett D.S."/>
            <person name="Grigoriev I.V."/>
        </authorList>
    </citation>
    <scope>NUCLEOTIDE SEQUENCE [LARGE SCALE GENOMIC DNA]</scope>
    <source>
        <strain evidence="11">PC15</strain>
    </source>
</reference>
<dbReference type="PANTHER" id="PTHR22950">
    <property type="entry name" value="AMINO ACID TRANSPORTER"/>
    <property type="match status" value="1"/>
</dbReference>
<comment type="similarity">
    <text evidence="2">Belongs to the amino acid/polyamine transporter 2 family.</text>
</comment>
<feature type="transmembrane region" description="Helical" evidence="8">
    <location>
        <begin position="334"/>
        <end position="351"/>
    </location>
</feature>
<keyword evidence="7 8" id="KW-0472">Membrane</keyword>
<feature type="transmembrane region" description="Helical" evidence="8">
    <location>
        <begin position="269"/>
        <end position="293"/>
    </location>
</feature>
<sequence>MTSIPTGFAFGSASSAQSVRDAIASYRRTQFLIAGSAVCSASDGYESFDEDVEEAIIRPRNEFTEDEFTAYEGRTDDTRADELTTGQFEWDDIEEQPAFAIPASAPATPHYRPVLPASPGASPRIMKSGERAPLLARPSSPSTRQITQESRIPVLPTHHQTYAATEQTPALVHVSSRTSLLQKQPVHVHIGKSTYGQTLFNSIAILLGIGMLSEPLAYAYSGWICGTLIIISYGFISCYTAKILAHIIMSDHRLRSYSDIGRKAFGPRATLPISLLFCLELFTVSVVLVTLYADSLYTIIPQYSPDTYKIWGLALLLPTVFLPLSLLSYASIMGILSIIFLIGVMLIDGLSKTDAPGSLWTPAETSWGPEGYGKLGVAFGLFMAGFSGHAVIPSLARDMVDPSQFDSMINWAFVIATSVYAIIGSAGYLMFGNNVSEEISIDLLNTPGYSAVLNQAVLWMLVISPLSKFALATQPLNTTLEILMGLDSQVTAPEEFSGKTSPRGSYIPLKKILHVLQRAGLTVASVAVSIYVPEFSAVMAFLGAFSAFVLCVIGPIGAKISLAGKCQWFDAIILIVASVMAIWGTVAAVWSS</sequence>
<dbReference type="VEuPathDB" id="FungiDB:PLEOSDRAFT_1074924"/>
<dbReference type="Pfam" id="PF01490">
    <property type="entry name" value="Aa_trans"/>
    <property type="match status" value="1"/>
</dbReference>
<keyword evidence="3" id="KW-0813">Transport</keyword>
<evidence type="ECO:0000256" key="5">
    <source>
        <dbReference type="ARBA" id="ARBA00022970"/>
    </source>
</evidence>
<name>A0A067NRQ8_PLEO1</name>
<dbReference type="GO" id="GO:0015179">
    <property type="term" value="F:L-amino acid transmembrane transporter activity"/>
    <property type="evidence" value="ECO:0007669"/>
    <property type="project" value="TreeGrafter"/>
</dbReference>
<keyword evidence="5" id="KW-0029">Amino-acid transport</keyword>
<dbReference type="STRING" id="1137138.A0A067NRQ8"/>
<evidence type="ECO:0000256" key="8">
    <source>
        <dbReference type="SAM" id="Phobius"/>
    </source>
</evidence>
<feature type="transmembrane region" description="Helical" evidence="8">
    <location>
        <begin position="371"/>
        <end position="396"/>
    </location>
</feature>
<dbReference type="AlphaFoldDB" id="A0A067NRQ8"/>
<evidence type="ECO:0000256" key="6">
    <source>
        <dbReference type="ARBA" id="ARBA00022989"/>
    </source>
</evidence>
<dbReference type="HOGENOM" id="CLU_009646_8_0_1"/>
<evidence type="ECO:0000313" key="11">
    <source>
        <dbReference type="Proteomes" id="UP000027073"/>
    </source>
</evidence>
<organism evidence="10 11">
    <name type="scientific">Pleurotus ostreatus (strain PC15)</name>
    <name type="common">Oyster mushroom</name>
    <dbReference type="NCBI Taxonomy" id="1137138"/>
    <lineage>
        <taxon>Eukaryota</taxon>
        <taxon>Fungi</taxon>
        <taxon>Dikarya</taxon>
        <taxon>Basidiomycota</taxon>
        <taxon>Agaricomycotina</taxon>
        <taxon>Agaricomycetes</taxon>
        <taxon>Agaricomycetidae</taxon>
        <taxon>Agaricales</taxon>
        <taxon>Pleurotineae</taxon>
        <taxon>Pleurotaceae</taxon>
        <taxon>Pleurotus</taxon>
    </lineage>
</organism>
<feature type="transmembrane region" description="Helical" evidence="8">
    <location>
        <begin position="308"/>
        <end position="327"/>
    </location>
</feature>